<feature type="domain" description="Bacterioopsin transcriptional activator GAF and HTH associated" evidence="4">
    <location>
        <begin position="3"/>
        <end position="151"/>
    </location>
</feature>
<keyword evidence="2" id="KW-0804">Transcription</keyword>
<evidence type="ECO:0000259" key="3">
    <source>
        <dbReference type="Pfam" id="PF04967"/>
    </source>
</evidence>
<dbReference type="Pfam" id="PF04967">
    <property type="entry name" value="HTH_10"/>
    <property type="match status" value="1"/>
</dbReference>
<name>A0A0W1R4Y2_9EURY</name>
<sequence>MATEATFTVPPNEFPLGSIFASVPGVTVELERIVPRKGVIIPYFWVRGVDIDNVEAAFSTHPGVKAIQSIDSVDDEYLLRVEWDPEYEGILSTLGETEVPLITAIGTNDQWTFEVRADQRSDIAAFQQRCRERDIPVTLAALHALTPVETTTEAALTDSQLEALVLAYERGYFNSPRDVTMAELGDELGISQQAVASRLRRGIRQILGQTLTTLDGDVSRGK</sequence>
<dbReference type="RefSeq" id="WP_058582781.1">
    <property type="nucleotide sequence ID" value="NZ_LOPU01000030.1"/>
</dbReference>
<keyword evidence="1" id="KW-0805">Transcription regulation</keyword>
<comment type="caution">
    <text evidence="5">The sequence shown here is derived from an EMBL/GenBank/DDBJ whole genome shotgun (WGS) entry which is preliminary data.</text>
</comment>
<dbReference type="EMBL" id="LOPU01000030">
    <property type="protein sequence ID" value="KTG08497.1"/>
    <property type="molecule type" value="Genomic_DNA"/>
</dbReference>
<evidence type="ECO:0000313" key="6">
    <source>
        <dbReference type="Proteomes" id="UP000054387"/>
    </source>
</evidence>
<dbReference type="InterPro" id="IPR007050">
    <property type="entry name" value="HTH_bacterioopsin"/>
</dbReference>
<dbReference type="Proteomes" id="UP000054387">
    <property type="component" value="Unassembled WGS sequence"/>
</dbReference>
<gene>
    <name evidence="5" type="ORF">AUR64_17605</name>
</gene>
<accession>A0A0W1R4Y2</accession>
<evidence type="ECO:0000259" key="4">
    <source>
        <dbReference type="Pfam" id="PF15915"/>
    </source>
</evidence>
<dbReference type="Pfam" id="PF15915">
    <property type="entry name" value="BAT"/>
    <property type="match status" value="1"/>
</dbReference>
<proteinExistence type="predicted"/>
<organism evidence="5 6">
    <name type="scientific">Haloprofundus marisrubri</name>
    <dbReference type="NCBI Taxonomy" id="1514971"/>
    <lineage>
        <taxon>Archaea</taxon>
        <taxon>Methanobacteriati</taxon>
        <taxon>Methanobacteriota</taxon>
        <taxon>Stenosarchaea group</taxon>
        <taxon>Halobacteria</taxon>
        <taxon>Halobacteriales</taxon>
        <taxon>Haloferacaceae</taxon>
        <taxon>Haloprofundus</taxon>
    </lineage>
</organism>
<dbReference type="PANTHER" id="PTHR34236">
    <property type="entry name" value="DIMETHYL SULFOXIDE REDUCTASE TRANSCRIPTIONAL ACTIVATOR"/>
    <property type="match status" value="1"/>
</dbReference>
<keyword evidence="6" id="KW-1185">Reference proteome</keyword>
<evidence type="ECO:0000256" key="1">
    <source>
        <dbReference type="ARBA" id="ARBA00023015"/>
    </source>
</evidence>
<dbReference type="OrthoDB" id="156233at2157"/>
<reference evidence="5 6" key="1">
    <citation type="submission" date="2015-12" db="EMBL/GenBank/DDBJ databases">
        <title>Haloprofundus marisrubri gen. nov., sp. nov., an extremely halophilic archaeon isolated from the Discovery deep brine-seawater interface in the Red Sea.</title>
        <authorList>
            <person name="Zhang G."/>
            <person name="Stingl U."/>
            <person name="Rashid M."/>
        </authorList>
    </citation>
    <scope>NUCLEOTIDE SEQUENCE [LARGE SCALE GENOMIC DNA]</scope>
    <source>
        <strain evidence="5 6">SB9</strain>
    </source>
</reference>
<dbReference type="InterPro" id="IPR031803">
    <property type="entry name" value="BAT_GAF/HTH-assoc"/>
</dbReference>
<evidence type="ECO:0000256" key="2">
    <source>
        <dbReference type="ARBA" id="ARBA00023163"/>
    </source>
</evidence>
<evidence type="ECO:0000313" key="5">
    <source>
        <dbReference type="EMBL" id="KTG08497.1"/>
    </source>
</evidence>
<feature type="domain" description="HTH bat-type" evidence="3">
    <location>
        <begin position="156"/>
        <end position="207"/>
    </location>
</feature>
<dbReference type="PANTHER" id="PTHR34236:SF1">
    <property type="entry name" value="DIMETHYL SULFOXIDE REDUCTASE TRANSCRIPTIONAL ACTIVATOR"/>
    <property type="match status" value="1"/>
</dbReference>
<dbReference type="InterPro" id="IPR013324">
    <property type="entry name" value="RNA_pol_sigma_r3/r4-like"/>
</dbReference>
<protein>
    <submittedName>
        <fullName evidence="5">Bacterio-opsin activator</fullName>
    </submittedName>
</protein>
<dbReference type="SUPFAM" id="SSF88659">
    <property type="entry name" value="Sigma3 and sigma4 domains of RNA polymerase sigma factors"/>
    <property type="match status" value="1"/>
</dbReference>
<dbReference type="AlphaFoldDB" id="A0A0W1R4Y2"/>